<keyword evidence="3" id="KW-0472">Membrane</keyword>
<evidence type="ECO:0000256" key="1">
    <source>
        <dbReference type="ARBA" id="ARBA00022729"/>
    </source>
</evidence>
<keyword evidence="6" id="KW-1185">Reference proteome</keyword>
<accession>A0A1G8BN87</accession>
<feature type="region of interest" description="Disordered" evidence="2">
    <location>
        <begin position="628"/>
        <end position="660"/>
    </location>
</feature>
<dbReference type="RefSeq" id="WP_091819177.1">
    <property type="nucleotide sequence ID" value="NZ_FNCQ01000023.1"/>
</dbReference>
<dbReference type="InterPro" id="IPR032812">
    <property type="entry name" value="SbsA_Ig"/>
</dbReference>
<dbReference type="Pfam" id="PF13205">
    <property type="entry name" value="Big_5"/>
    <property type="match status" value="1"/>
</dbReference>
<dbReference type="Proteomes" id="UP000198779">
    <property type="component" value="Unassembled WGS sequence"/>
</dbReference>
<dbReference type="PROSITE" id="PS51257">
    <property type="entry name" value="PROKAR_LIPOPROTEIN"/>
    <property type="match status" value="1"/>
</dbReference>
<dbReference type="InterPro" id="IPR014755">
    <property type="entry name" value="Cu-Rt/internalin_Ig-like"/>
</dbReference>
<dbReference type="AlphaFoldDB" id="A0A1G8BN87"/>
<feature type="transmembrane region" description="Helical" evidence="3">
    <location>
        <begin position="12"/>
        <end position="30"/>
    </location>
</feature>
<dbReference type="STRING" id="645274.SAMN04487901_12326"/>
<evidence type="ECO:0000256" key="2">
    <source>
        <dbReference type="SAM" id="MobiDB-lite"/>
    </source>
</evidence>
<protein>
    <submittedName>
        <fullName evidence="5">Ig-like domain-containing protein</fullName>
    </submittedName>
</protein>
<evidence type="ECO:0000313" key="5">
    <source>
        <dbReference type="EMBL" id="SDH34687.1"/>
    </source>
</evidence>
<name>A0A1G8BN87_9BACT</name>
<gene>
    <name evidence="5" type="ORF">SAMN04487901_12326</name>
</gene>
<proteinExistence type="predicted"/>
<organism evidence="5 6">
    <name type="scientific">Prevotella communis</name>
    <dbReference type="NCBI Taxonomy" id="2913614"/>
    <lineage>
        <taxon>Bacteria</taxon>
        <taxon>Pseudomonadati</taxon>
        <taxon>Bacteroidota</taxon>
        <taxon>Bacteroidia</taxon>
        <taxon>Bacteroidales</taxon>
        <taxon>Prevotellaceae</taxon>
        <taxon>Prevotella</taxon>
    </lineage>
</organism>
<feature type="domain" description="SbsA Ig-like" evidence="4">
    <location>
        <begin position="45"/>
        <end position="144"/>
    </location>
</feature>
<dbReference type="Gene3D" id="2.60.40.1220">
    <property type="match status" value="1"/>
</dbReference>
<reference evidence="6" key="1">
    <citation type="submission" date="2016-10" db="EMBL/GenBank/DDBJ databases">
        <authorList>
            <person name="Varghese N."/>
            <person name="Submissions S."/>
        </authorList>
    </citation>
    <scope>NUCLEOTIDE SEQUENCE [LARGE SCALE GENOMIC DNA]</scope>
    <source>
        <strain evidence="6">BP1-148</strain>
    </source>
</reference>
<evidence type="ECO:0000259" key="4">
    <source>
        <dbReference type="Pfam" id="PF13205"/>
    </source>
</evidence>
<evidence type="ECO:0000256" key="3">
    <source>
        <dbReference type="SAM" id="Phobius"/>
    </source>
</evidence>
<keyword evidence="1" id="KW-0732">Signal</keyword>
<keyword evidence="3" id="KW-0812">Transmembrane</keyword>
<dbReference type="EMBL" id="FNCQ01000023">
    <property type="protein sequence ID" value="SDH34687.1"/>
    <property type="molecule type" value="Genomic_DNA"/>
</dbReference>
<sequence length="660" mass="75950">MIRSGRNKSWKDILGNMVLISLVFHLSSFISSCARMGTPDGGWYDDTPPSVVGSTPDDRGVNVKAHKVTINFDEYIKIEDAQNKVIISPPQIEQAEVKAAGRRIIVDLKDSLKENTTYTIDFSDAITDNNEGNPMGNYTFSFSTGDHIDTLEVSGYCLNAENLEPIKGMLVGLYDSFEDSLFHKKPMMRVSRTNGSGRFTIKGVAPGTYRCFALQDADGDFLFGQKSEMIAFNHDSIVPSWRPDIRQDTIWRDSLHIANILQVNYTHFLPDDITLLCFQEPQTDRYLLKTERKDPNRLGIFFTYGSDSLPRLRGLNFDSENAFVLEASQKNDTLTYWLADTTLVNQDTLTIEKTFLMTDSLGNLVEFTDTTEFVSKVPYAKRLKERQKEYDEWKKEQDRKKKRKEPYDSIMPPKYMNIKWSVTGQMDPGQRIYFDAPEPLRRCDTTAVHLFSVVDSVETPVPLSLRQIGVRRYELLSEREQGVDYKLLIDSAAFESIYGQITKKIEHKFKLRPEEEYAYLTVEISGCQSTDSVIVQLMDTQDRVQRQVLADASDVAEFMYLKPGNYYLRAYIDKNGNGQWDTGVYDQDLQPEPVYYNRQMIDCKAKWEATRQWNLTATPLFKQKPMAITKQKPDKEKQLRNRNLDRAKSKGIDYLNQNHK</sequence>
<feature type="compositionally biased region" description="Basic and acidic residues" evidence="2">
    <location>
        <begin position="631"/>
        <end position="651"/>
    </location>
</feature>
<evidence type="ECO:0000313" key="6">
    <source>
        <dbReference type="Proteomes" id="UP000198779"/>
    </source>
</evidence>
<keyword evidence="3" id="KW-1133">Transmembrane helix</keyword>